<dbReference type="SUPFAM" id="SSF54909">
    <property type="entry name" value="Dimeric alpha+beta barrel"/>
    <property type="match status" value="1"/>
</dbReference>
<dbReference type="RefSeq" id="WP_330431151.1">
    <property type="nucleotide sequence ID" value="NZ_JAZDUF010000001.1"/>
</dbReference>
<evidence type="ECO:0008006" key="3">
    <source>
        <dbReference type="Google" id="ProtNLM"/>
    </source>
</evidence>
<evidence type="ECO:0000313" key="1">
    <source>
        <dbReference type="EMBL" id="MEE3849524.1"/>
    </source>
</evidence>
<comment type="caution">
    <text evidence="1">The sequence shown here is derived from an EMBL/GenBank/DDBJ whole genome shotgun (WGS) entry which is preliminary data.</text>
</comment>
<dbReference type="EMBL" id="JAZDUF010000001">
    <property type="protein sequence ID" value="MEE3849524.1"/>
    <property type="molecule type" value="Genomic_DNA"/>
</dbReference>
<proteinExistence type="predicted"/>
<dbReference type="InterPro" id="IPR011008">
    <property type="entry name" value="Dimeric_a/b-barrel"/>
</dbReference>
<protein>
    <recommendedName>
        <fullName evidence="3">EthD domain-containing protein</fullName>
    </recommendedName>
</protein>
<reference evidence="1 2" key="1">
    <citation type="submission" date="2024-01" db="EMBL/GenBank/DDBJ databases">
        <title>Draft genome sequence of Gordonia sp. LSe1-13.</title>
        <authorList>
            <person name="Suphannarot A."/>
            <person name="Mingma R."/>
        </authorList>
    </citation>
    <scope>NUCLEOTIDE SEQUENCE [LARGE SCALE GENOMIC DNA]</scope>
    <source>
        <strain evidence="1 2">LSe1-13</strain>
    </source>
</reference>
<evidence type="ECO:0000313" key="2">
    <source>
        <dbReference type="Proteomes" id="UP001347146"/>
    </source>
</evidence>
<keyword evidence="2" id="KW-1185">Reference proteome</keyword>
<organism evidence="1 2">
    <name type="scientific">Gordonia sesuvii</name>
    <dbReference type="NCBI Taxonomy" id="3116777"/>
    <lineage>
        <taxon>Bacteria</taxon>
        <taxon>Bacillati</taxon>
        <taxon>Actinomycetota</taxon>
        <taxon>Actinomycetes</taxon>
        <taxon>Mycobacteriales</taxon>
        <taxon>Gordoniaceae</taxon>
        <taxon>Gordonia</taxon>
    </lineage>
</organism>
<dbReference type="Proteomes" id="UP001347146">
    <property type="component" value="Unassembled WGS sequence"/>
</dbReference>
<gene>
    <name evidence="1" type="ORF">VZC37_04230</name>
</gene>
<name>A0ABU7M8T6_9ACTN</name>
<sequence>MAKGALLVESHPSSPDRADEFVTWYREVHMPEVLALDGFVSARQLTPIDGTGPYVSIYEIDCDDIGGAAKALFAAARNGTFTMSDSMQMDPPPAMRFLEVTAGR</sequence>
<dbReference type="Gene3D" id="3.30.70.100">
    <property type="match status" value="1"/>
</dbReference>
<accession>A0ABU7M8T6</accession>